<feature type="compositionally biased region" description="Basic and acidic residues" evidence="13">
    <location>
        <begin position="200"/>
        <end position="220"/>
    </location>
</feature>
<keyword evidence="8" id="KW-0862">Zinc</keyword>
<evidence type="ECO:0000259" key="15">
    <source>
        <dbReference type="PROSITE" id="PS50089"/>
    </source>
</evidence>
<dbReference type="EMBL" id="KI394358">
    <property type="protein sequence ID" value="ERN03333.1"/>
    <property type="molecule type" value="Genomic_DNA"/>
</dbReference>
<dbReference type="GO" id="GO:0016740">
    <property type="term" value="F:transferase activity"/>
    <property type="evidence" value="ECO:0007669"/>
    <property type="project" value="UniProtKB-KW"/>
</dbReference>
<comment type="pathway">
    <text evidence="2">Protein modification; protein ubiquitination.</text>
</comment>
<keyword evidence="7" id="KW-0833">Ubl conjugation pathway</keyword>
<keyword evidence="5" id="KW-0479">Metal-binding</keyword>
<dbReference type="SMART" id="SM00184">
    <property type="entry name" value="RING"/>
    <property type="match status" value="1"/>
</dbReference>
<feature type="transmembrane region" description="Helical" evidence="14">
    <location>
        <begin position="20"/>
        <end position="41"/>
    </location>
</feature>
<dbReference type="Gene3D" id="3.30.40.10">
    <property type="entry name" value="Zinc/RING finger domain, C3HC4 (zinc finger)"/>
    <property type="match status" value="1"/>
</dbReference>
<feature type="domain" description="RING-type" evidence="15">
    <location>
        <begin position="102"/>
        <end position="144"/>
    </location>
</feature>
<dbReference type="InterPro" id="IPR013083">
    <property type="entry name" value="Znf_RING/FYVE/PHD"/>
</dbReference>
<keyword evidence="3" id="KW-0808">Transferase</keyword>
<evidence type="ECO:0000256" key="7">
    <source>
        <dbReference type="ARBA" id="ARBA00022786"/>
    </source>
</evidence>
<keyword evidence="17" id="KW-1185">Reference proteome</keyword>
<dbReference type="GO" id="GO:0016020">
    <property type="term" value="C:membrane"/>
    <property type="evidence" value="ECO:0007669"/>
    <property type="project" value="UniProtKB-SubCell"/>
</dbReference>
<evidence type="ECO:0000256" key="1">
    <source>
        <dbReference type="ARBA" id="ARBA00004167"/>
    </source>
</evidence>
<dbReference type="eggNOG" id="KOG0800">
    <property type="taxonomic scope" value="Eukaryota"/>
</dbReference>
<comment type="similarity">
    <text evidence="11">Belongs to the RING-type zinc finger family. ATL subfamily.</text>
</comment>
<evidence type="ECO:0000256" key="2">
    <source>
        <dbReference type="ARBA" id="ARBA00004906"/>
    </source>
</evidence>
<proteinExistence type="inferred from homology"/>
<dbReference type="AlphaFoldDB" id="W1P5Z8"/>
<dbReference type="HOGENOM" id="CLU_066543_4_0_1"/>
<evidence type="ECO:0000256" key="3">
    <source>
        <dbReference type="ARBA" id="ARBA00022679"/>
    </source>
</evidence>
<evidence type="ECO:0000256" key="14">
    <source>
        <dbReference type="SAM" id="Phobius"/>
    </source>
</evidence>
<gene>
    <name evidence="16" type="ORF">AMTR_s00003p00240920</name>
</gene>
<dbReference type="PANTHER" id="PTHR45768">
    <property type="entry name" value="E3 UBIQUITIN-PROTEIN LIGASE RNF13-LIKE"/>
    <property type="match status" value="1"/>
</dbReference>
<organism evidence="16 17">
    <name type="scientific">Amborella trichopoda</name>
    <dbReference type="NCBI Taxonomy" id="13333"/>
    <lineage>
        <taxon>Eukaryota</taxon>
        <taxon>Viridiplantae</taxon>
        <taxon>Streptophyta</taxon>
        <taxon>Embryophyta</taxon>
        <taxon>Tracheophyta</taxon>
        <taxon>Spermatophyta</taxon>
        <taxon>Magnoliopsida</taxon>
        <taxon>Amborellales</taxon>
        <taxon>Amborellaceae</taxon>
        <taxon>Amborella</taxon>
    </lineage>
</organism>
<protein>
    <recommendedName>
        <fullName evidence="15">RING-type domain-containing protein</fullName>
    </recommendedName>
</protein>
<dbReference type="Pfam" id="PF13639">
    <property type="entry name" value="zf-RING_2"/>
    <property type="match status" value="1"/>
</dbReference>
<evidence type="ECO:0000256" key="4">
    <source>
        <dbReference type="ARBA" id="ARBA00022692"/>
    </source>
</evidence>
<dbReference type="Gramene" id="ERN03333">
    <property type="protein sequence ID" value="ERN03333"/>
    <property type="gene ID" value="AMTR_s00003p00240920"/>
</dbReference>
<dbReference type="SUPFAM" id="SSF57850">
    <property type="entry name" value="RING/U-box"/>
    <property type="match status" value="1"/>
</dbReference>
<dbReference type="Proteomes" id="UP000017836">
    <property type="component" value="Unassembled WGS sequence"/>
</dbReference>
<keyword evidence="9 14" id="KW-1133">Transmembrane helix</keyword>
<evidence type="ECO:0000256" key="9">
    <source>
        <dbReference type="ARBA" id="ARBA00022989"/>
    </source>
</evidence>
<evidence type="ECO:0000256" key="6">
    <source>
        <dbReference type="ARBA" id="ARBA00022771"/>
    </source>
</evidence>
<reference evidence="17" key="1">
    <citation type="journal article" date="2013" name="Science">
        <title>The Amborella genome and the evolution of flowering plants.</title>
        <authorList>
            <consortium name="Amborella Genome Project"/>
        </authorList>
    </citation>
    <scope>NUCLEOTIDE SEQUENCE [LARGE SCALE GENOMIC DNA]</scope>
</reference>
<keyword evidence="4 14" id="KW-0812">Transmembrane</keyword>
<name>W1P5Z8_AMBTC</name>
<dbReference type="CDD" id="cd16461">
    <property type="entry name" value="RING-H2_EL5-like"/>
    <property type="match status" value="1"/>
</dbReference>
<keyword evidence="6 12" id="KW-0863">Zinc-finger</keyword>
<evidence type="ECO:0000256" key="12">
    <source>
        <dbReference type="PROSITE-ProRule" id="PRU00175"/>
    </source>
</evidence>
<keyword evidence="10 14" id="KW-0472">Membrane</keyword>
<dbReference type="OrthoDB" id="8062037at2759"/>
<dbReference type="GO" id="GO:0008270">
    <property type="term" value="F:zinc ion binding"/>
    <property type="evidence" value="ECO:0007669"/>
    <property type="project" value="UniProtKB-KW"/>
</dbReference>
<evidence type="ECO:0000313" key="17">
    <source>
        <dbReference type="Proteomes" id="UP000017836"/>
    </source>
</evidence>
<dbReference type="KEGG" id="atr:18431470"/>
<evidence type="ECO:0000256" key="8">
    <source>
        <dbReference type="ARBA" id="ARBA00022833"/>
    </source>
</evidence>
<evidence type="ECO:0000256" key="10">
    <source>
        <dbReference type="ARBA" id="ARBA00023136"/>
    </source>
</evidence>
<feature type="region of interest" description="Disordered" evidence="13">
    <location>
        <begin position="200"/>
        <end position="229"/>
    </location>
</feature>
<accession>W1P5Z8</accession>
<comment type="subcellular location">
    <subcellularLocation>
        <location evidence="1">Membrane</location>
        <topology evidence="1">Single-pass membrane protein</topology>
    </subcellularLocation>
</comment>
<dbReference type="OMA" id="HIECIGA"/>
<evidence type="ECO:0000256" key="11">
    <source>
        <dbReference type="ARBA" id="ARBA00024209"/>
    </source>
</evidence>
<dbReference type="PROSITE" id="PS50089">
    <property type="entry name" value="ZF_RING_2"/>
    <property type="match status" value="1"/>
</dbReference>
<evidence type="ECO:0000313" key="16">
    <source>
        <dbReference type="EMBL" id="ERN03333.1"/>
    </source>
</evidence>
<dbReference type="InterPro" id="IPR001841">
    <property type="entry name" value="Znf_RING"/>
</dbReference>
<dbReference type="PANTHER" id="PTHR45768:SF34">
    <property type="entry name" value="RING-H2 FINGER PROTEIN ATL64"/>
    <property type="match status" value="1"/>
</dbReference>
<evidence type="ECO:0000256" key="13">
    <source>
        <dbReference type="SAM" id="MobiDB-lite"/>
    </source>
</evidence>
<sequence length="229" mass="24976">MDQVRSDEAQPNYALTGKIMMSAVVVLFTIVLLILFLHIYARCFLIPQATRRTRARRRHRAAGSVNTHHLQQASGLEPALLVALPTFDFDPSNPAHQGLADCAVCLCEFEAGEMGRFLPACGHGFHTECIDMWFLSHSTCPLCRKIVKKGDILNGVPQIQIVIDPAASGAVQEASSVTASGSGSGSAKIGRSLSFDHMCSSKEGLDNEESSSSRRAESFRKLRRMLSSR</sequence>
<evidence type="ECO:0000256" key="5">
    <source>
        <dbReference type="ARBA" id="ARBA00022723"/>
    </source>
</evidence>